<dbReference type="NCBIfam" id="NF047485">
    <property type="entry name" value="LA_2478_plus"/>
    <property type="match status" value="1"/>
</dbReference>
<comment type="caution">
    <text evidence="1">The sequence shown here is derived from an EMBL/GenBank/DDBJ whole genome shotgun (WGS) entry which is preliminary data.</text>
</comment>
<reference evidence="1" key="1">
    <citation type="submission" date="2018-01" db="EMBL/GenBank/DDBJ databases">
        <title>Genomic characterization of Leptospira inadai serogroup Lyme isolated from captured rat in Brazil and comparative analysis with human reference strain.</title>
        <authorList>
            <person name="Moreno L.Z."/>
            <person name="Loureiro A.P."/>
            <person name="Miraglia F."/>
            <person name="Kremer F.S."/>
            <person name="Eslabao M.R."/>
            <person name="Dellagostin O.A."/>
            <person name="Lilenbaum W."/>
            <person name="Moreno A.M."/>
        </authorList>
    </citation>
    <scope>NUCLEOTIDE SEQUENCE [LARGE SCALE GENOMIC DNA]</scope>
    <source>
        <strain evidence="1">M34/99</strain>
    </source>
</reference>
<organism evidence="1 2">
    <name type="scientific">Leptospira inadai serovar Lyme</name>
    <dbReference type="NCBI Taxonomy" id="293084"/>
    <lineage>
        <taxon>Bacteria</taxon>
        <taxon>Pseudomonadati</taxon>
        <taxon>Spirochaetota</taxon>
        <taxon>Spirochaetia</taxon>
        <taxon>Leptospirales</taxon>
        <taxon>Leptospiraceae</taxon>
        <taxon>Leptospira</taxon>
    </lineage>
</organism>
<dbReference type="Proteomes" id="UP000094669">
    <property type="component" value="Unassembled WGS sequence"/>
</dbReference>
<name>A0ABX4YG41_9LEPT</name>
<evidence type="ECO:0000313" key="2">
    <source>
        <dbReference type="Proteomes" id="UP000094669"/>
    </source>
</evidence>
<accession>A0ABX4YG41</accession>
<sequence length="171" mass="19362">MKEISSRSQEKEFPGKLSTLALSEIYLPEIILMRFLILSLLSALCISFLGDCKSSKSPEEKLMELAPRFQKAMCSKTIECTKDEIAKVPAQYRNMIPAFMQSEEACVAHFKESFEKSKKERQEKKQEVTPDMVTAFETCVDAVEKSNCDLYKGKGKHTIPGCEGLEKFSKN</sequence>
<proteinExistence type="predicted"/>
<evidence type="ECO:0000313" key="1">
    <source>
        <dbReference type="EMBL" id="PNV74228.1"/>
    </source>
</evidence>
<evidence type="ECO:0008006" key="3">
    <source>
        <dbReference type="Google" id="ProtNLM"/>
    </source>
</evidence>
<gene>
    <name evidence="1" type="ORF">BES34_014540</name>
</gene>
<dbReference type="EMBL" id="MCRM02000016">
    <property type="protein sequence ID" value="PNV74228.1"/>
    <property type="molecule type" value="Genomic_DNA"/>
</dbReference>
<protein>
    <recommendedName>
        <fullName evidence="3">Lipoprotein</fullName>
    </recommendedName>
</protein>
<keyword evidence="2" id="KW-1185">Reference proteome</keyword>